<evidence type="ECO:0000313" key="4">
    <source>
        <dbReference type="Proteomes" id="UP000186817"/>
    </source>
</evidence>
<keyword evidence="1" id="KW-0175">Coiled coil</keyword>
<reference evidence="3 4" key="1">
    <citation type="submission" date="2016-02" db="EMBL/GenBank/DDBJ databases">
        <title>Genome analysis of coral dinoflagellate symbionts highlights evolutionary adaptations to a symbiotic lifestyle.</title>
        <authorList>
            <person name="Aranda M."/>
            <person name="Li Y."/>
            <person name="Liew Y.J."/>
            <person name="Baumgarten S."/>
            <person name="Simakov O."/>
            <person name="Wilson M."/>
            <person name="Piel J."/>
            <person name="Ashoor H."/>
            <person name="Bougouffa S."/>
            <person name="Bajic V.B."/>
            <person name="Ryu T."/>
            <person name="Ravasi T."/>
            <person name="Bayer T."/>
            <person name="Micklem G."/>
            <person name="Kim H."/>
            <person name="Bhak J."/>
            <person name="Lajeunesse T.C."/>
            <person name="Voolstra C.R."/>
        </authorList>
    </citation>
    <scope>NUCLEOTIDE SEQUENCE [LARGE SCALE GENOMIC DNA]</scope>
    <source>
        <strain evidence="3 4">CCMP2467</strain>
    </source>
</reference>
<feature type="coiled-coil region" evidence="1">
    <location>
        <begin position="415"/>
        <end position="442"/>
    </location>
</feature>
<feature type="region of interest" description="Disordered" evidence="2">
    <location>
        <begin position="90"/>
        <end position="119"/>
    </location>
</feature>
<sequence>MIGLTVGNRIPKEIGLTVGDRDRAYSGLGQTEQGHARGVEYYSLPEGDKALRTDEEEGQESTQLEASKIDLIGILAAGMRQLQDAQTKAFEKRRATAEPETVKPGVSALPTLKAPDPETSPVEVQDWLQLLQAPMADLSDSSHEWWERIQEIATEGYRQWAQAAPMERLAMRPPRDKSLEEGKYARLNSRAASMLLSALDESIRADLVSRRSTQSTSQILYRILTLYQPGGEGEKKLILDKLQCPVKQDDPAKAAQALREWERWHRRAADIGVAVPDATVLSRALTTLMQGVLDGYPEAAFRTSLIRNSLKLDTRPTSENVAAFHRHLLQEAKEDLQQQPRHQRQQAGCKKGVNCPFAHEWGQTQKAGRQKGGESAEQAEDLKKMIEDASKMLKTMIASNAGATQSSSTSAVPTYESIQRQLDELKLKAMKVEKRADKEDDEVGVLLDSGSTHVLRPARSEAERDGCKEVSVTLAGDEKRTPLHQTPAGSIIVGQKGEDEAQTIIPFGKLIEVLNCTVKWTRSGLFLKHPTHGRIKTRLKGGCPEITDAGQAAKIISELEMKRVEELEARTASLRDQLNAIRMMEVRDSDWRVLLAKYVVQGKAVDGLQALYKSSIFSDCPTRFV</sequence>
<evidence type="ECO:0000256" key="1">
    <source>
        <dbReference type="SAM" id="Coils"/>
    </source>
</evidence>
<feature type="compositionally biased region" description="Basic and acidic residues" evidence="2">
    <location>
        <begin position="90"/>
        <end position="101"/>
    </location>
</feature>
<proteinExistence type="predicted"/>
<evidence type="ECO:0000256" key="2">
    <source>
        <dbReference type="SAM" id="MobiDB-lite"/>
    </source>
</evidence>
<name>A0A1Q9C737_SYMMI</name>
<dbReference type="OrthoDB" id="432265at2759"/>
<dbReference type="EMBL" id="LSRX01001567">
    <property type="protein sequence ID" value="OLP78753.1"/>
    <property type="molecule type" value="Genomic_DNA"/>
</dbReference>
<protein>
    <submittedName>
        <fullName evidence="3">Uncharacterized protein</fullName>
    </submittedName>
</protein>
<comment type="caution">
    <text evidence="3">The sequence shown here is derived from an EMBL/GenBank/DDBJ whole genome shotgun (WGS) entry which is preliminary data.</text>
</comment>
<evidence type="ECO:0000313" key="3">
    <source>
        <dbReference type="EMBL" id="OLP78753.1"/>
    </source>
</evidence>
<dbReference type="Proteomes" id="UP000186817">
    <property type="component" value="Unassembled WGS sequence"/>
</dbReference>
<dbReference type="AlphaFoldDB" id="A0A1Q9C737"/>
<keyword evidence="4" id="KW-1185">Reference proteome</keyword>
<gene>
    <name evidence="3" type="ORF">AK812_SmicGene41043</name>
</gene>
<accession>A0A1Q9C737</accession>
<organism evidence="3 4">
    <name type="scientific">Symbiodinium microadriaticum</name>
    <name type="common">Dinoflagellate</name>
    <name type="synonym">Zooxanthella microadriatica</name>
    <dbReference type="NCBI Taxonomy" id="2951"/>
    <lineage>
        <taxon>Eukaryota</taxon>
        <taxon>Sar</taxon>
        <taxon>Alveolata</taxon>
        <taxon>Dinophyceae</taxon>
        <taxon>Suessiales</taxon>
        <taxon>Symbiodiniaceae</taxon>
        <taxon>Symbiodinium</taxon>
    </lineage>
</organism>